<evidence type="ECO:0000256" key="8">
    <source>
        <dbReference type="ARBA" id="ARBA00023295"/>
    </source>
</evidence>
<keyword evidence="11" id="KW-1185">Reference proteome</keyword>
<evidence type="ECO:0000256" key="4">
    <source>
        <dbReference type="ARBA" id="ARBA00011165"/>
    </source>
</evidence>
<evidence type="ECO:0000256" key="6">
    <source>
        <dbReference type="ARBA" id="ARBA00022801"/>
    </source>
</evidence>
<dbReference type="PANTHER" id="PTHR43576:SF2">
    <property type="entry name" value="INTRACELLULAR EXO-ALPHA-L-ARABINOFURANOSIDASE 2"/>
    <property type="match status" value="1"/>
</dbReference>
<dbReference type="InterPro" id="IPR055235">
    <property type="entry name" value="ASD1_cat"/>
</dbReference>
<comment type="subunit">
    <text evidence="4">Homohexamer; trimer of dimers.</text>
</comment>
<dbReference type="Pfam" id="PF22848">
    <property type="entry name" value="ASD1_dom"/>
    <property type="match status" value="1"/>
</dbReference>
<dbReference type="Pfam" id="PF06964">
    <property type="entry name" value="Alpha-L-AF_C"/>
    <property type="match status" value="1"/>
</dbReference>
<dbReference type="SUPFAM" id="SSF51445">
    <property type="entry name" value="(Trans)glycosidases"/>
    <property type="match status" value="1"/>
</dbReference>
<protein>
    <recommendedName>
        <fullName evidence="5">non-reducing end alpha-L-arabinofuranosidase</fullName>
        <ecNumber evidence="5">3.2.1.55</ecNumber>
    </recommendedName>
</protein>
<name>A0ABQ1EV15_9BACL</name>
<feature type="domain" description="Alpha-L-arabinofuranosidase C-terminal" evidence="9">
    <location>
        <begin position="296"/>
        <end position="489"/>
    </location>
</feature>
<dbReference type="InterPro" id="IPR013780">
    <property type="entry name" value="Glyco_hydro_b"/>
</dbReference>
<evidence type="ECO:0000256" key="2">
    <source>
        <dbReference type="ARBA" id="ARBA00004881"/>
    </source>
</evidence>
<dbReference type="SUPFAM" id="SSF51011">
    <property type="entry name" value="Glycosyl hydrolase domain"/>
    <property type="match status" value="1"/>
</dbReference>
<organism evidence="10 11">
    <name type="scientific">Paenibacillus marchantiophytorum</name>
    <dbReference type="NCBI Taxonomy" id="1619310"/>
    <lineage>
        <taxon>Bacteria</taxon>
        <taxon>Bacillati</taxon>
        <taxon>Bacillota</taxon>
        <taxon>Bacilli</taxon>
        <taxon>Bacillales</taxon>
        <taxon>Paenibacillaceae</taxon>
        <taxon>Paenibacillus</taxon>
    </lineage>
</organism>
<dbReference type="EC" id="3.2.1.55" evidence="5"/>
<gene>
    <name evidence="10" type="primary">abf2</name>
    <name evidence="10" type="ORF">GCM10008018_38280</name>
</gene>
<sequence length="498" mass="56620">MTNRLTINADRIKGTINRNIYGHFSEHLGRCIYEGLWVGEDSPIPNTKGIRNDVVAALKQMKIPVLRWPGGCFADEYHWKDGIGPREQRKRMINTHWGGVVENNHFGTHEFLMLCEMLECEPYINGNVGSGTVQEMSEWVEYMTFEGVSPMAELRELNGRAEPWKVKYFGVGNENWGCGGNMRPEYYADLYRQFQTYVRNYGDNRIHKIACGPNSDDYHWMETLMKQAHRFMDSTTLHYYTITGDSWQEKGAATGFPEQLWARTMKKALYMEELLVKHSAIMDQYDPEKRIGLLVDEWGTWFDVEPGTNPGFLYQQNTIRDALVAGITLHLFNQHCDRVQMANLAQLVNVLQAVILTEGEKMLLTPTYHVFNMFKVHQDAQLLDIHLTTKELKSDIDDAIPQISSSASIDASGKIHISLCNLDHLASAKVDLDLRGLTNENVRVSGTTLTADSVDGHNTFENPDRVAPAPFTSFAWDGKLLKVDLSPMSVTVLELMTD</sequence>
<evidence type="ECO:0000313" key="10">
    <source>
        <dbReference type="EMBL" id="GFZ88590.1"/>
    </source>
</evidence>
<comment type="catalytic activity">
    <reaction evidence="1">
        <text>Hydrolysis of terminal non-reducing alpha-L-arabinofuranoside residues in alpha-L-arabinosides.</text>
        <dbReference type="EC" id="3.2.1.55"/>
    </reaction>
</comment>
<dbReference type="SMART" id="SM00813">
    <property type="entry name" value="Alpha-L-AF_C"/>
    <property type="match status" value="1"/>
</dbReference>
<dbReference type="Gene3D" id="2.60.40.1180">
    <property type="entry name" value="Golgi alpha-mannosidase II"/>
    <property type="match status" value="1"/>
</dbReference>
<keyword evidence="8" id="KW-0326">Glycosidase</keyword>
<dbReference type="PANTHER" id="PTHR43576">
    <property type="entry name" value="ALPHA-L-ARABINOFURANOSIDASE C-RELATED"/>
    <property type="match status" value="1"/>
</dbReference>
<keyword evidence="7" id="KW-0119">Carbohydrate metabolism</keyword>
<dbReference type="InterPro" id="IPR017853">
    <property type="entry name" value="GH"/>
</dbReference>
<comment type="caution">
    <text evidence="10">The sequence shown here is derived from an EMBL/GenBank/DDBJ whole genome shotgun (WGS) entry which is preliminary data.</text>
</comment>
<dbReference type="EMBL" id="BMHE01000020">
    <property type="protein sequence ID" value="GFZ88590.1"/>
    <property type="molecule type" value="Genomic_DNA"/>
</dbReference>
<keyword evidence="6" id="KW-0378">Hydrolase</keyword>
<dbReference type="Proteomes" id="UP000615455">
    <property type="component" value="Unassembled WGS sequence"/>
</dbReference>
<evidence type="ECO:0000256" key="5">
    <source>
        <dbReference type="ARBA" id="ARBA00012670"/>
    </source>
</evidence>
<evidence type="ECO:0000256" key="3">
    <source>
        <dbReference type="ARBA" id="ARBA00007186"/>
    </source>
</evidence>
<evidence type="ECO:0000259" key="9">
    <source>
        <dbReference type="SMART" id="SM00813"/>
    </source>
</evidence>
<accession>A0ABQ1EV15</accession>
<reference evidence="11" key="1">
    <citation type="journal article" date="2019" name="Int. J. Syst. Evol. Microbiol.">
        <title>The Global Catalogue of Microorganisms (GCM) 10K type strain sequencing project: providing services to taxonomists for standard genome sequencing and annotation.</title>
        <authorList>
            <consortium name="The Broad Institute Genomics Platform"/>
            <consortium name="The Broad Institute Genome Sequencing Center for Infectious Disease"/>
            <person name="Wu L."/>
            <person name="Ma J."/>
        </authorList>
    </citation>
    <scope>NUCLEOTIDE SEQUENCE [LARGE SCALE GENOMIC DNA]</scope>
    <source>
        <strain evidence="11">CGMCC 1.15043</strain>
    </source>
</reference>
<evidence type="ECO:0000313" key="11">
    <source>
        <dbReference type="Proteomes" id="UP000615455"/>
    </source>
</evidence>
<comment type="pathway">
    <text evidence="2">Glycan metabolism.</text>
</comment>
<proteinExistence type="inferred from homology"/>
<evidence type="ECO:0000256" key="1">
    <source>
        <dbReference type="ARBA" id="ARBA00001462"/>
    </source>
</evidence>
<dbReference type="RefSeq" id="WP_189013998.1">
    <property type="nucleotide sequence ID" value="NZ_BMHE01000020.1"/>
</dbReference>
<dbReference type="InterPro" id="IPR010720">
    <property type="entry name" value="Alpha-L-AF_C"/>
</dbReference>
<comment type="similarity">
    <text evidence="3">Belongs to the glycosyl hydrolase 51 family.</text>
</comment>
<dbReference type="Gene3D" id="3.20.20.80">
    <property type="entry name" value="Glycosidases"/>
    <property type="match status" value="1"/>
</dbReference>
<evidence type="ECO:0000256" key="7">
    <source>
        <dbReference type="ARBA" id="ARBA00023277"/>
    </source>
</evidence>